<dbReference type="AlphaFoldDB" id="A0A3M6UXX4"/>
<feature type="non-terminal residue" evidence="1">
    <location>
        <position position="194"/>
    </location>
</feature>
<feature type="non-terminal residue" evidence="1">
    <location>
        <position position="1"/>
    </location>
</feature>
<protein>
    <submittedName>
        <fullName evidence="1">Uncharacterized protein</fullName>
    </submittedName>
</protein>
<gene>
    <name evidence="1" type="ORF">pdam_00023469</name>
</gene>
<comment type="caution">
    <text evidence="1">The sequence shown here is derived from an EMBL/GenBank/DDBJ whole genome shotgun (WGS) entry which is preliminary data.</text>
</comment>
<keyword evidence="2" id="KW-1185">Reference proteome</keyword>
<dbReference type="Proteomes" id="UP000275408">
    <property type="component" value="Unassembled WGS sequence"/>
</dbReference>
<accession>A0A3M6UXX4</accession>
<evidence type="ECO:0000313" key="1">
    <source>
        <dbReference type="EMBL" id="RMX58531.1"/>
    </source>
</evidence>
<name>A0A3M6UXX4_POCDA</name>
<dbReference type="EMBL" id="RCHS01000493">
    <property type="protein sequence ID" value="RMX58531.1"/>
    <property type="molecule type" value="Genomic_DNA"/>
</dbReference>
<organism evidence="1 2">
    <name type="scientific">Pocillopora damicornis</name>
    <name type="common">Cauliflower coral</name>
    <name type="synonym">Millepora damicornis</name>
    <dbReference type="NCBI Taxonomy" id="46731"/>
    <lineage>
        <taxon>Eukaryota</taxon>
        <taxon>Metazoa</taxon>
        <taxon>Cnidaria</taxon>
        <taxon>Anthozoa</taxon>
        <taxon>Hexacorallia</taxon>
        <taxon>Scleractinia</taxon>
        <taxon>Astrocoeniina</taxon>
        <taxon>Pocilloporidae</taxon>
        <taxon>Pocillopora</taxon>
    </lineage>
</organism>
<sequence>EREKLTIDQKLNVLNPPLSYVRQQNVDRFSIALAVQIPYPLLQLRYNIVSHKTEADQGTSADYLDLLNSSIPNKWFQISRETGFRIQGRLRREASSVASKYKRATGITELVSIGKMDDYLQTANLALEEIIITELKGRADLALWFLESHGLKLTCLKVRESDSRREHTFDFLKEKVTQEDQENLEQLLFLLDKF</sequence>
<proteinExistence type="predicted"/>
<reference evidence="1 2" key="1">
    <citation type="journal article" date="2018" name="Sci. Rep.">
        <title>Comparative analysis of the Pocillopora damicornis genome highlights role of immune system in coral evolution.</title>
        <authorList>
            <person name="Cunning R."/>
            <person name="Bay R.A."/>
            <person name="Gillette P."/>
            <person name="Baker A.C."/>
            <person name="Traylor-Knowles N."/>
        </authorList>
    </citation>
    <scope>NUCLEOTIDE SEQUENCE [LARGE SCALE GENOMIC DNA]</scope>
    <source>
        <strain evidence="1">RSMAS</strain>
        <tissue evidence="1">Whole animal</tissue>
    </source>
</reference>
<evidence type="ECO:0000313" key="2">
    <source>
        <dbReference type="Proteomes" id="UP000275408"/>
    </source>
</evidence>